<accession>D1PSY6</accession>
<proteinExistence type="predicted"/>
<reference evidence="1 2" key="1">
    <citation type="submission" date="2009-10" db="EMBL/GenBank/DDBJ databases">
        <authorList>
            <person name="Qin X."/>
            <person name="Bachman B."/>
            <person name="Battles P."/>
            <person name="Bell A."/>
            <person name="Bess C."/>
            <person name="Bickham C."/>
            <person name="Chaboub L."/>
            <person name="Chen D."/>
            <person name="Coyle M."/>
            <person name="Deiros D.R."/>
            <person name="Dinh H."/>
            <person name="Forbes L."/>
            <person name="Fowler G."/>
            <person name="Francisco L."/>
            <person name="Fu Q."/>
            <person name="Gubbala S."/>
            <person name="Hale W."/>
            <person name="Han Y."/>
            <person name="Hemphill L."/>
            <person name="Highlander S.K."/>
            <person name="Hirani K."/>
            <person name="Hogues M."/>
            <person name="Jackson L."/>
            <person name="Jakkamsetti A."/>
            <person name="Javaid M."/>
            <person name="Jiang H."/>
            <person name="Korchina V."/>
            <person name="Kovar C."/>
            <person name="Lara F."/>
            <person name="Lee S."/>
            <person name="Mata R."/>
            <person name="Mathew T."/>
            <person name="Moen C."/>
            <person name="Morales K."/>
            <person name="Munidasa M."/>
            <person name="Nazareth L."/>
            <person name="Ngo R."/>
            <person name="Nguyen L."/>
            <person name="Okwuonu G."/>
            <person name="Ongeri F."/>
            <person name="Patil S."/>
            <person name="Petrosino J."/>
            <person name="Pham C."/>
            <person name="Pham P."/>
            <person name="Pu L.-L."/>
            <person name="Puazo M."/>
            <person name="Raj R."/>
            <person name="Reid J."/>
            <person name="Rouhana J."/>
            <person name="Saada N."/>
            <person name="Shang Y."/>
            <person name="Simmons D."/>
            <person name="Thornton R."/>
            <person name="Warren J."/>
            <person name="Weissenberger G."/>
            <person name="Zhang J."/>
            <person name="Zhang L."/>
            <person name="Zhou C."/>
            <person name="Zhu D."/>
            <person name="Muzny D."/>
            <person name="Worley K."/>
            <person name="Gibbs R."/>
        </authorList>
    </citation>
    <scope>NUCLEOTIDE SEQUENCE [LARGE SCALE GENOMIC DNA]</scope>
    <source>
        <strain evidence="1 2">DSM 17361</strain>
    </source>
</reference>
<sequence>MCCGNFVCSGLERLLPLGSPSGNKAPVSMAKLRSKFDKRSIRIIKNVGI</sequence>
<name>D1PSY6_9BACT</name>
<keyword evidence="2" id="KW-1185">Reference proteome</keyword>
<evidence type="ECO:0000313" key="1">
    <source>
        <dbReference type="EMBL" id="EFA45432.1"/>
    </source>
</evidence>
<gene>
    <name evidence="1" type="ORF">HMPREF0645_0023</name>
</gene>
<evidence type="ECO:0000313" key="2">
    <source>
        <dbReference type="Proteomes" id="UP000003160"/>
    </source>
</evidence>
<dbReference type="AlphaFoldDB" id="D1PSY6"/>
<protein>
    <submittedName>
        <fullName evidence="1">Uncharacterized protein</fullName>
    </submittedName>
</protein>
<comment type="caution">
    <text evidence="1">The sequence shown here is derived from an EMBL/GenBank/DDBJ whole genome shotgun (WGS) entry which is preliminary data.</text>
</comment>
<dbReference type="HOGENOM" id="CLU_3139078_0_0_10"/>
<organism evidence="1 2">
    <name type="scientific">Hallella bergensis DSM 17361</name>
    <dbReference type="NCBI Taxonomy" id="585502"/>
    <lineage>
        <taxon>Bacteria</taxon>
        <taxon>Pseudomonadati</taxon>
        <taxon>Bacteroidota</taxon>
        <taxon>Bacteroidia</taxon>
        <taxon>Bacteroidales</taxon>
        <taxon>Prevotellaceae</taxon>
        <taxon>Hallella</taxon>
    </lineage>
</organism>
<dbReference type="Proteomes" id="UP000003160">
    <property type="component" value="Unassembled WGS sequence"/>
</dbReference>
<dbReference type="EMBL" id="ACKS01000009">
    <property type="protein sequence ID" value="EFA45432.1"/>
    <property type="molecule type" value="Genomic_DNA"/>
</dbReference>